<protein>
    <recommendedName>
        <fullName evidence="7">Mitochondrial-processing peptidase subunit alpha</fullName>
        <ecNumber evidence="6">2.3.2.27</ecNumber>
    </recommendedName>
    <alternativeName>
        <fullName evidence="17">Alpha-MPP</fullName>
    </alternativeName>
    <alternativeName>
        <fullName evidence="20">Checkpoint forkhead associated with RING domains-containing protein 1</fullName>
    </alternativeName>
    <alternativeName>
        <fullName evidence="18">Inactive zinc metalloprotease alpha</fullName>
    </alternativeName>
    <alternativeName>
        <fullName evidence="21">Matrix processing peptidase</fullName>
    </alternativeName>
</protein>
<evidence type="ECO:0000256" key="15">
    <source>
        <dbReference type="ARBA" id="ARBA00023128"/>
    </source>
</evidence>
<dbReference type="FunFam" id="3.30.830.10:FF:000032">
    <property type="entry name" value="Mitochondrial processing peptidase, alpha subunit"/>
    <property type="match status" value="1"/>
</dbReference>
<feature type="compositionally biased region" description="Polar residues" evidence="23">
    <location>
        <begin position="1241"/>
        <end position="1257"/>
    </location>
</feature>
<feature type="compositionally biased region" description="Low complexity" evidence="23">
    <location>
        <begin position="301"/>
        <end position="326"/>
    </location>
</feature>
<dbReference type="InterPro" id="IPR013083">
    <property type="entry name" value="Znf_RING/FYVE/PHD"/>
</dbReference>
<feature type="compositionally biased region" description="Low complexity" evidence="23">
    <location>
        <begin position="1258"/>
        <end position="1275"/>
    </location>
</feature>
<evidence type="ECO:0000256" key="23">
    <source>
        <dbReference type="SAM" id="MobiDB-lite"/>
    </source>
</evidence>
<keyword evidence="9" id="KW-0808">Transferase</keyword>
<feature type="region of interest" description="Disordered" evidence="23">
    <location>
        <begin position="675"/>
        <end position="707"/>
    </location>
</feature>
<dbReference type="InterPro" id="IPR001841">
    <property type="entry name" value="Znf_RING"/>
</dbReference>
<feature type="region of interest" description="Disordered" evidence="23">
    <location>
        <begin position="749"/>
        <end position="807"/>
    </location>
</feature>
<feature type="domain" description="FHA" evidence="24">
    <location>
        <begin position="480"/>
        <end position="543"/>
    </location>
</feature>
<keyword evidence="12" id="KW-0833">Ubl conjugation pathway</keyword>
<feature type="region of interest" description="Disordered" evidence="23">
    <location>
        <begin position="157"/>
        <end position="210"/>
    </location>
</feature>
<dbReference type="RefSeq" id="XP_049139020.1">
    <property type="nucleotide sequence ID" value="XM_049281877.1"/>
</dbReference>
<dbReference type="PANTHER" id="PTHR11851:SF49">
    <property type="entry name" value="MITOCHONDRIAL-PROCESSING PEPTIDASE SUBUNIT ALPHA"/>
    <property type="match status" value="1"/>
</dbReference>
<keyword evidence="10" id="KW-0479">Metal-binding</keyword>
<evidence type="ECO:0000256" key="18">
    <source>
        <dbReference type="ARBA" id="ARBA00032315"/>
    </source>
</evidence>
<evidence type="ECO:0000256" key="21">
    <source>
        <dbReference type="ARBA" id="ARBA00083075"/>
    </source>
</evidence>
<dbReference type="SUPFAM" id="SSF63411">
    <property type="entry name" value="LuxS/MPP-like metallohydrolase"/>
    <property type="match status" value="2"/>
</dbReference>
<dbReference type="Pfam" id="PF05193">
    <property type="entry name" value="Peptidase_M16_C"/>
    <property type="match status" value="2"/>
</dbReference>
<dbReference type="GO" id="GO:0097271">
    <property type="term" value="P:protein localization to bud neck"/>
    <property type="evidence" value="ECO:0007669"/>
    <property type="project" value="UniProtKB-ARBA"/>
</dbReference>
<dbReference type="InterPro" id="IPR011249">
    <property type="entry name" value="Metalloenz_LuxS/M16"/>
</dbReference>
<evidence type="ECO:0000313" key="27">
    <source>
        <dbReference type="Proteomes" id="UP000830671"/>
    </source>
</evidence>
<evidence type="ECO:0000256" key="9">
    <source>
        <dbReference type="ARBA" id="ARBA00022679"/>
    </source>
</evidence>
<dbReference type="SMART" id="SM00240">
    <property type="entry name" value="FHA"/>
    <property type="match status" value="1"/>
</dbReference>
<feature type="region of interest" description="Disordered" evidence="23">
    <location>
        <begin position="951"/>
        <end position="975"/>
    </location>
</feature>
<feature type="compositionally biased region" description="Basic and acidic residues" evidence="23">
    <location>
        <begin position="690"/>
        <end position="701"/>
    </location>
</feature>
<dbReference type="GO" id="GO:0000132">
    <property type="term" value="P:establishment of mitotic spindle orientation"/>
    <property type="evidence" value="ECO:0007669"/>
    <property type="project" value="UniProtKB-ARBA"/>
</dbReference>
<evidence type="ECO:0000256" key="7">
    <source>
        <dbReference type="ARBA" id="ARBA00016741"/>
    </source>
</evidence>
<dbReference type="Gene3D" id="3.30.40.10">
    <property type="entry name" value="Zinc/RING finger domain, C3HC4 (zinc finger)"/>
    <property type="match status" value="1"/>
</dbReference>
<evidence type="ECO:0000259" key="24">
    <source>
        <dbReference type="PROSITE" id="PS50006"/>
    </source>
</evidence>
<evidence type="ECO:0000256" key="8">
    <source>
        <dbReference type="ARBA" id="ARBA00022490"/>
    </source>
</evidence>
<evidence type="ECO:0000256" key="22">
    <source>
        <dbReference type="PROSITE-ProRule" id="PRU00175"/>
    </source>
</evidence>
<feature type="region of interest" description="Disordered" evidence="23">
    <location>
        <begin position="1241"/>
        <end position="1279"/>
    </location>
</feature>
<evidence type="ECO:0000256" key="14">
    <source>
        <dbReference type="ARBA" id="ARBA00022946"/>
    </source>
</evidence>
<evidence type="ECO:0000256" key="1">
    <source>
        <dbReference type="ARBA" id="ARBA00000900"/>
    </source>
</evidence>
<dbReference type="Pfam" id="PF17123">
    <property type="entry name" value="zf-RING_11"/>
    <property type="match status" value="1"/>
</dbReference>
<dbReference type="FunFam" id="3.30.40.10:FF:000426">
    <property type="entry name" value="DMA1p Ubiquitin-protein ligase (E3)"/>
    <property type="match status" value="1"/>
</dbReference>
<keyword evidence="8" id="KW-0963">Cytoplasm</keyword>
<dbReference type="SUPFAM" id="SSF49879">
    <property type="entry name" value="SMAD/FHA domain"/>
    <property type="match status" value="1"/>
</dbReference>
<dbReference type="InterPro" id="IPR050361">
    <property type="entry name" value="MPP/UQCRC_Complex"/>
</dbReference>
<dbReference type="KEGG" id="clup:CLUP02_02849"/>
<dbReference type="GO" id="GO:0061630">
    <property type="term" value="F:ubiquitin protein ligase activity"/>
    <property type="evidence" value="ECO:0007669"/>
    <property type="project" value="UniProtKB-EC"/>
</dbReference>
<feature type="compositionally biased region" description="Acidic residues" evidence="23">
    <location>
        <begin position="675"/>
        <end position="689"/>
    </location>
</feature>
<dbReference type="Gene3D" id="2.60.200.20">
    <property type="match status" value="1"/>
</dbReference>
<dbReference type="InterPro" id="IPR011765">
    <property type="entry name" value="Pept_M16_N"/>
</dbReference>
<dbReference type="GeneID" id="73336887"/>
<dbReference type="FunFam" id="2.60.200.20:FF:000030">
    <property type="entry name" value="FHA domain-containing protein"/>
    <property type="match status" value="1"/>
</dbReference>
<evidence type="ECO:0000256" key="5">
    <source>
        <dbReference type="ARBA" id="ARBA00007261"/>
    </source>
</evidence>
<feature type="region of interest" description="Disordered" evidence="23">
    <location>
        <begin position="400"/>
        <end position="443"/>
    </location>
</feature>
<dbReference type="FunFam" id="3.30.830.10:FF:000023">
    <property type="entry name" value="Mitochondrial processing peptidase alpha subunit"/>
    <property type="match status" value="1"/>
</dbReference>
<dbReference type="GO" id="GO:0008270">
    <property type="term" value="F:zinc ion binding"/>
    <property type="evidence" value="ECO:0007669"/>
    <property type="project" value="UniProtKB-KW"/>
</dbReference>
<evidence type="ECO:0000256" key="13">
    <source>
        <dbReference type="ARBA" id="ARBA00022833"/>
    </source>
</evidence>
<sequence length="1562" mass="170770">MDPDLFSLRPSPCFIARPSIETNSSLLWLASHLRYGPLYEALYLHFHQGPPQVPFLWPGHFLSSNLTVHGRGALLSRLVHLAKKSTPVLLGSKAEILTLSPIQPSTTDIQASFTCNFLPGPTFQGLAASYRNSEYRVRSRREHRFFDALTLYLHPKRDTPNKAVHNPVLQGTGKSQKNQAKQSARPPAETHESRAGTIATLPPDFQTDSNPAAATTAYCTHRQKQYSLTNTNPFFYPPRLPLPPRGANVYTTSRIATDRGPRADVCHQSRFTLNTIQSPERPQLSPQLHSKSYFVPRTYPHSQTQTQTQNQNHHSSRSGSSRPTPGLQRSLSYSPTSTPRRSDTDAHLNPLSLVASLQESPSSSTSSANRASTTPSSPAIERPPVDALPSILDDVIASGSTSSHIRQQSDQQPQSTNDAEAANMTRARASTTGDAPVAATPAPENLPSIRFSAYYDPRATRPSLTFPPVSRTLPSNGDIIRVGRYSERDNQPSIPNNTPSAAPVGFKSKVVSRRHCEFWYDEGKWYIKDVKSSSGTFLNHIRLSPPGTESKPFPVNDGDIVQLGIDFKGGEEMIFRCVKMRLELNRGWQNKLNTFNMATHKRLRNMTAANSANSSTQDCSICLNSIAPCQCLFVAPCSHTWHFKCIRSLLNSPQYPIFVCPNCRMAADLEADIEDPEEDWEQMEEDEEPEQKQQKQEEKETPATVPTAPLAAPAAVVSSRPQLPEIGTDDDAMDDFTVALDRARTVAEAPEAAPRTVAPHTSIPPVPIPAVGLAQTTAPRSVRDTRTPSPIGNHLVNATEGPITPRNDAGPWVFDGSAGRRAAEASSGMRSLDAAAEMEVDRTGQVLSPRHRVTHPHGNACVKYEDGKRRRGETRYKLRRIQAMVLFLDPVYGGGLNGKAGIFYFSYDSGFYMNQGDSQARRRIHSILLIQKITTSHLPYLNGLLANPRHRAPSTNDRQGPPLIAHKPTDHPVYTSKTSHTMLRSLATRLPRRAVASPTPRLTTGFRPSTSTPSSRRGLATIIEAIPKEPTELDAITTLPNGLRVASEALPGSFSGVGVYVDAGSRYEDAGLRGVSHIMDRLAFKSTASRSADDMLESVEALGGNIQCASSRESMMYQAATFNGAVPTTIGLLAETIRDPKLTEDEVLEQLGTAEYEIKEIWSKPELILPELVHTAAFKDNTLGNPLLCPEERLGSISRETIKRYRDLFYRPERIVVAFAGVEHTEAVKLAEHYFGDMQPSYQEPTLSRTGSETSIGSAASESTDASASTSASSSPVQQPSKLLSKVPFFKNLSTSAPTNASVQIGSASQLYGINSPAHYTGGFLSLPPQPPSLNPNLPTFTHIHLAFEGLPISSDDIYALATLQTLLGGGGSFSAGGPGKGMYSRLYTNVLNQHGWVESCVAFNHSYTDSGLFGISASCIPGRTASMLDVMCRELRALTLDTGFSALMAAEVNRAKNQLRSSLLMNLESRMVELEDLGRQVQVHGRKIPVTDMCRKIEALTVEDLRRVARIVVGGLVENPGKGSGAPTVVLQEAQAHGVSTHTIEWEAIQNTIYDWQLGKR</sequence>
<dbReference type="GO" id="GO:0000921">
    <property type="term" value="P:septin ring assembly"/>
    <property type="evidence" value="ECO:0007669"/>
    <property type="project" value="UniProtKB-ARBA"/>
</dbReference>
<dbReference type="SUPFAM" id="SSF57850">
    <property type="entry name" value="RING/U-box"/>
    <property type="match status" value="1"/>
</dbReference>
<dbReference type="InterPro" id="IPR007863">
    <property type="entry name" value="Peptidase_M16_C"/>
</dbReference>
<reference evidence="26" key="1">
    <citation type="journal article" date="2021" name="Mol. Plant Microbe Interact.">
        <title>Complete Genome Sequence of the Plant-Pathogenic Fungus Colletotrichum lupini.</title>
        <authorList>
            <person name="Baroncelli R."/>
            <person name="Pensec F."/>
            <person name="Da Lio D."/>
            <person name="Boufleur T."/>
            <person name="Vicente I."/>
            <person name="Sarrocco S."/>
            <person name="Picot A."/>
            <person name="Baraldi E."/>
            <person name="Sukno S."/>
            <person name="Thon M."/>
            <person name="Le Floch G."/>
        </authorList>
    </citation>
    <scope>NUCLEOTIDE SEQUENCE</scope>
    <source>
        <strain evidence="26">IMI 504893</strain>
    </source>
</reference>
<dbReference type="GO" id="GO:0004222">
    <property type="term" value="F:metalloendopeptidase activity"/>
    <property type="evidence" value="ECO:0007669"/>
    <property type="project" value="InterPro"/>
</dbReference>
<dbReference type="GO" id="GO:0051865">
    <property type="term" value="P:protein autoubiquitination"/>
    <property type="evidence" value="ECO:0007669"/>
    <property type="project" value="UniProtKB-ARBA"/>
</dbReference>
<evidence type="ECO:0000256" key="4">
    <source>
        <dbReference type="ARBA" id="ARBA00004496"/>
    </source>
</evidence>
<dbReference type="GO" id="GO:0006627">
    <property type="term" value="P:protein processing involved in protein targeting to mitochondrion"/>
    <property type="evidence" value="ECO:0007669"/>
    <property type="project" value="TreeGrafter"/>
</dbReference>
<dbReference type="EMBL" id="CP019474">
    <property type="protein sequence ID" value="UQC77381.1"/>
    <property type="molecule type" value="Genomic_DNA"/>
</dbReference>
<keyword evidence="15" id="KW-0496">Mitochondrion</keyword>
<dbReference type="PANTHER" id="PTHR11851">
    <property type="entry name" value="METALLOPROTEASE"/>
    <property type="match status" value="1"/>
</dbReference>
<dbReference type="InterPro" id="IPR008984">
    <property type="entry name" value="SMAD_FHA_dom_sf"/>
</dbReference>
<evidence type="ECO:0000256" key="19">
    <source>
        <dbReference type="ARBA" id="ARBA00061209"/>
    </source>
</evidence>
<comment type="similarity">
    <text evidence="19">Belongs to the DMA1 family.</text>
</comment>
<dbReference type="InterPro" id="IPR000253">
    <property type="entry name" value="FHA_dom"/>
</dbReference>
<comment type="similarity">
    <text evidence="5">Belongs to the peptidase M16 family.</text>
</comment>
<dbReference type="Pfam" id="PF00675">
    <property type="entry name" value="Peptidase_M16"/>
    <property type="match status" value="1"/>
</dbReference>
<feature type="region of interest" description="Disordered" evidence="23">
    <location>
        <begin position="300"/>
        <end position="385"/>
    </location>
</feature>
<evidence type="ECO:0000256" key="17">
    <source>
        <dbReference type="ARBA" id="ARBA00030006"/>
    </source>
</evidence>
<evidence type="ECO:0000259" key="25">
    <source>
        <dbReference type="PROSITE" id="PS50089"/>
    </source>
</evidence>
<evidence type="ECO:0000256" key="6">
    <source>
        <dbReference type="ARBA" id="ARBA00012483"/>
    </source>
</evidence>
<name>A0A9Q8SI75_9PEZI</name>
<dbReference type="InterPro" id="IPR001431">
    <property type="entry name" value="Pept_M16_Zn_BS"/>
</dbReference>
<dbReference type="Gene3D" id="3.30.830.10">
    <property type="entry name" value="Metalloenzyme, LuxS/M16 peptidase-like"/>
    <property type="match status" value="2"/>
</dbReference>
<keyword evidence="27" id="KW-1185">Reference proteome</keyword>
<keyword evidence="16" id="KW-0131">Cell cycle</keyword>
<keyword evidence="14" id="KW-0809">Transit peptide</keyword>
<comment type="function">
    <text evidence="2">Substrate recognition and binding subunit of the essential mitochondrial processing protease (MPP), which cleaves the mitochondrial sequence off newly imported precursors proteins.</text>
</comment>
<accession>A0A9Q8SI75</accession>
<dbReference type="GO" id="GO:0090337">
    <property type="term" value="P:regulation of formin-nucleated actin cable assembly"/>
    <property type="evidence" value="ECO:0007669"/>
    <property type="project" value="UniProtKB-ARBA"/>
</dbReference>
<dbReference type="Proteomes" id="UP000830671">
    <property type="component" value="Chromosome 2"/>
</dbReference>
<keyword evidence="13" id="KW-0862">Zinc</keyword>
<feature type="compositionally biased region" description="Polar residues" evidence="23">
    <location>
        <begin position="327"/>
        <end position="339"/>
    </location>
</feature>
<evidence type="ECO:0000256" key="3">
    <source>
        <dbReference type="ARBA" id="ARBA00004305"/>
    </source>
</evidence>
<evidence type="ECO:0000256" key="16">
    <source>
        <dbReference type="ARBA" id="ARBA00023306"/>
    </source>
</evidence>
<dbReference type="PROSITE" id="PS50089">
    <property type="entry name" value="ZF_RING_2"/>
    <property type="match status" value="1"/>
</dbReference>
<keyword evidence="11 22" id="KW-0863">Zinc-finger</keyword>
<gene>
    <name evidence="26" type="ORF">CLUP02_02849</name>
</gene>
<dbReference type="GO" id="GO:0005759">
    <property type="term" value="C:mitochondrial matrix"/>
    <property type="evidence" value="ECO:0007669"/>
    <property type="project" value="UniProtKB-SubCell"/>
</dbReference>
<feature type="domain" description="RING-type" evidence="25">
    <location>
        <begin position="619"/>
        <end position="664"/>
    </location>
</feature>
<dbReference type="PROSITE" id="PS50006">
    <property type="entry name" value="FHA_DOMAIN"/>
    <property type="match status" value="1"/>
</dbReference>
<comment type="subcellular location">
    <subcellularLocation>
        <location evidence="4">Cytoplasm</location>
    </subcellularLocation>
    <subcellularLocation>
        <location evidence="3">Mitochondrion matrix</location>
    </subcellularLocation>
</comment>
<evidence type="ECO:0000256" key="12">
    <source>
        <dbReference type="ARBA" id="ARBA00022786"/>
    </source>
</evidence>
<dbReference type="Pfam" id="PF00498">
    <property type="entry name" value="FHA"/>
    <property type="match status" value="1"/>
</dbReference>
<dbReference type="GO" id="GO:0031578">
    <property type="term" value="P:mitotic spindle orientation checkpoint signaling"/>
    <property type="evidence" value="ECO:0007669"/>
    <property type="project" value="UniProtKB-ARBA"/>
</dbReference>
<proteinExistence type="inferred from homology"/>
<evidence type="ECO:0000313" key="26">
    <source>
        <dbReference type="EMBL" id="UQC77381.1"/>
    </source>
</evidence>
<evidence type="ECO:0000256" key="20">
    <source>
        <dbReference type="ARBA" id="ARBA00080465"/>
    </source>
</evidence>
<dbReference type="EC" id="2.3.2.27" evidence="6"/>
<feature type="compositionally biased region" description="Low complexity" evidence="23">
    <location>
        <begin position="360"/>
        <end position="379"/>
    </location>
</feature>
<comment type="catalytic activity">
    <reaction evidence="1">
        <text>S-ubiquitinyl-[E2 ubiquitin-conjugating enzyme]-L-cysteine + [acceptor protein]-L-lysine = [E2 ubiquitin-conjugating enzyme]-L-cysteine + N(6)-ubiquitinyl-[acceptor protein]-L-lysine.</text>
        <dbReference type="EC" id="2.3.2.27"/>
    </reaction>
</comment>
<evidence type="ECO:0000256" key="10">
    <source>
        <dbReference type="ARBA" id="ARBA00022723"/>
    </source>
</evidence>
<feature type="compositionally biased region" description="Polar residues" evidence="23">
    <location>
        <begin position="172"/>
        <end position="182"/>
    </location>
</feature>
<evidence type="ECO:0000256" key="11">
    <source>
        <dbReference type="ARBA" id="ARBA00022771"/>
    </source>
</evidence>
<feature type="compositionally biased region" description="Polar residues" evidence="23">
    <location>
        <begin position="400"/>
        <end position="418"/>
    </location>
</feature>
<organism evidence="26 27">
    <name type="scientific">Colletotrichum lupini</name>
    <dbReference type="NCBI Taxonomy" id="145971"/>
    <lineage>
        <taxon>Eukaryota</taxon>
        <taxon>Fungi</taxon>
        <taxon>Dikarya</taxon>
        <taxon>Ascomycota</taxon>
        <taxon>Pezizomycotina</taxon>
        <taxon>Sordariomycetes</taxon>
        <taxon>Hypocreomycetidae</taxon>
        <taxon>Glomerellales</taxon>
        <taxon>Glomerellaceae</taxon>
        <taxon>Colletotrichum</taxon>
        <taxon>Colletotrichum acutatum species complex</taxon>
    </lineage>
</organism>
<dbReference type="PROSITE" id="PS00143">
    <property type="entry name" value="INSULINASE"/>
    <property type="match status" value="1"/>
</dbReference>
<evidence type="ECO:0000256" key="2">
    <source>
        <dbReference type="ARBA" id="ARBA00002123"/>
    </source>
</evidence>